<evidence type="ECO:0000313" key="1">
    <source>
        <dbReference type="EMBL" id="KAK7316038.1"/>
    </source>
</evidence>
<dbReference type="AlphaFoldDB" id="A0AAN9Q1Y8"/>
<name>A0AAN9Q1Y8_CANGL</name>
<comment type="caution">
    <text evidence="1">The sequence shown here is derived from an EMBL/GenBank/DDBJ whole genome shotgun (WGS) entry which is preliminary data.</text>
</comment>
<dbReference type="EMBL" id="JAYMYQ010000008">
    <property type="protein sequence ID" value="KAK7316038.1"/>
    <property type="molecule type" value="Genomic_DNA"/>
</dbReference>
<accession>A0AAN9Q1Y8</accession>
<protein>
    <submittedName>
        <fullName evidence="1">Uncharacterized protein</fullName>
    </submittedName>
</protein>
<reference evidence="1 2" key="1">
    <citation type="submission" date="2024-01" db="EMBL/GenBank/DDBJ databases">
        <title>The genomes of 5 underutilized Papilionoideae crops provide insights into root nodulation and disease resistanc.</title>
        <authorList>
            <person name="Jiang F."/>
        </authorList>
    </citation>
    <scope>NUCLEOTIDE SEQUENCE [LARGE SCALE GENOMIC DNA]</scope>
    <source>
        <strain evidence="1">LVBAO_FW01</strain>
        <tissue evidence="1">Leaves</tissue>
    </source>
</reference>
<proteinExistence type="predicted"/>
<dbReference type="Proteomes" id="UP001367508">
    <property type="component" value="Unassembled WGS sequence"/>
</dbReference>
<keyword evidence="2" id="KW-1185">Reference proteome</keyword>
<sequence>MKSKLYQYSWLMSAVEWPLISGLIHCIIWDELSAMAILKDETWATIPPRPFSYRVLVHKAPARRSSSSFRIIQIMQPGFANEGRSISTISPTNLCVFDWVHILESYPDLPSTAISYQVLNYASGHWPLIWVQPGVLDLDTMSAVSIGP</sequence>
<gene>
    <name evidence="1" type="ORF">VNO77_34668</name>
</gene>
<evidence type="ECO:0000313" key="2">
    <source>
        <dbReference type="Proteomes" id="UP001367508"/>
    </source>
</evidence>
<organism evidence="1 2">
    <name type="scientific">Canavalia gladiata</name>
    <name type="common">Sword bean</name>
    <name type="synonym">Dolichos gladiatus</name>
    <dbReference type="NCBI Taxonomy" id="3824"/>
    <lineage>
        <taxon>Eukaryota</taxon>
        <taxon>Viridiplantae</taxon>
        <taxon>Streptophyta</taxon>
        <taxon>Embryophyta</taxon>
        <taxon>Tracheophyta</taxon>
        <taxon>Spermatophyta</taxon>
        <taxon>Magnoliopsida</taxon>
        <taxon>eudicotyledons</taxon>
        <taxon>Gunneridae</taxon>
        <taxon>Pentapetalae</taxon>
        <taxon>rosids</taxon>
        <taxon>fabids</taxon>
        <taxon>Fabales</taxon>
        <taxon>Fabaceae</taxon>
        <taxon>Papilionoideae</taxon>
        <taxon>50 kb inversion clade</taxon>
        <taxon>NPAAA clade</taxon>
        <taxon>indigoferoid/millettioid clade</taxon>
        <taxon>Phaseoleae</taxon>
        <taxon>Canavalia</taxon>
    </lineage>
</organism>